<feature type="transmembrane region" description="Helical" evidence="1">
    <location>
        <begin position="12"/>
        <end position="35"/>
    </location>
</feature>
<dbReference type="STRING" id="640081.Dsui_2951"/>
<keyword evidence="1" id="KW-1133">Transmembrane helix</keyword>
<proteinExistence type="predicted"/>
<dbReference type="InterPro" id="IPR005625">
    <property type="entry name" value="PepSY-ass_TM"/>
</dbReference>
<feature type="transmembrane region" description="Helical" evidence="1">
    <location>
        <begin position="391"/>
        <end position="412"/>
    </location>
</feature>
<dbReference type="EMBL" id="CP003153">
    <property type="protein sequence ID" value="AEV27287.1"/>
    <property type="molecule type" value="Genomic_DNA"/>
</dbReference>
<sequence length="425" mass="47485">MKRLRPLLVLGHRWCGLFMAAFLVVTGLTGAVISWDHELDEWLNGHLLHSATPGHPRDPLALAAAAEARHPEIQVTYIPLATEPGHSLALWVEPRPTADGSALLRPGFNQIFLDPVSGEELGRREWGAVWPVNRENAVSFLYKLHFSLHLPEFWGIDHWGVWLLGGVALLWTLDCFTGLLLTLPRLQSGTGRQARQDAPHQAGIAEKRSWWARWAIAWKVRWRSGAYRLNFDLHRAGSLWTWALLLVLAFTAFSLNLYREVFFPAMSLVSAVTPTPFETREASPPTRPRVPALGYAPILELARAEAARRGWPEPAGGVYYAREYGFYTVEFFHPEDEHGAGGVGHKQLYLDGDDGRPLGQRLPWQGSAADIFVQAQFPLHSGRILGLPGHILVSLMGLVVAGLAVTGVYLWWKKRRGRQRGAART</sequence>
<dbReference type="Proteomes" id="UP000005633">
    <property type="component" value="Chromosome"/>
</dbReference>
<dbReference type="AlphaFoldDB" id="G8QGV4"/>
<dbReference type="PANTHER" id="PTHR34219:SF5">
    <property type="entry name" value="BLR4505 PROTEIN"/>
    <property type="match status" value="1"/>
</dbReference>
<feature type="transmembrane region" description="Helical" evidence="1">
    <location>
        <begin position="159"/>
        <end position="183"/>
    </location>
</feature>
<dbReference type="HOGENOM" id="CLU_031962_4_0_4"/>
<dbReference type="KEGG" id="dsu:Dsui_2951"/>
<evidence type="ECO:0000313" key="3">
    <source>
        <dbReference type="Proteomes" id="UP000005633"/>
    </source>
</evidence>
<feature type="transmembrane region" description="Helical" evidence="1">
    <location>
        <begin position="239"/>
        <end position="258"/>
    </location>
</feature>
<evidence type="ECO:0000313" key="2">
    <source>
        <dbReference type="EMBL" id="AEV27287.1"/>
    </source>
</evidence>
<dbReference type="PANTHER" id="PTHR34219">
    <property type="entry name" value="IRON-REGULATED INNER MEMBRANE PROTEIN-RELATED"/>
    <property type="match status" value="1"/>
</dbReference>
<dbReference type="Pfam" id="PF03929">
    <property type="entry name" value="PepSY_TM"/>
    <property type="match status" value="1"/>
</dbReference>
<protein>
    <submittedName>
        <fullName evidence="2">Putative iron-regulated membrane protein</fullName>
    </submittedName>
</protein>
<accession>G8QGV4</accession>
<reference evidence="2 3" key="1">
    <citation type="journal article" date="2012" name="J. Bacteriol.">
        <title>Complete genome sequence of the anaerobic perchlorate-reducing bacterium Azospira suillum strain PS.</title>
        <authorList>
            <person name="Byrne-Bailey K.G."/>
            <person name="Coates J.D."/>
        </authorList>
    </citation>
    <scope>NUCLEOTIDE SEQUENCE [LARGE SCALE GENOMIC DNA]</scope>
    <source>
        <strain evidence="3">ATCC BAA-33 / DSM 13638 / PS</strain>
    </source>
</reference>
<dbReference type="eggNOG" id="COG3182">
    <property type="taxonomic scope" value="Bacteria"/>
</dbReference>
<keyword evidence="1" id="KW-0472">Membrane</keyword>
<organism evidence="2 3">
    <name type="scientific">Azospira oryzae (strain ATCC BAA-33 / DSM 13638 / PS)</name>
    <name type="common">Dechlorosoma suillum</name>
    <dbReference type="NCBI Taxonomy" id="640081"/>
    <lineage>
        <taxon>Bacteria</taxon>
        <taxon>Pseudomonadati</taxon>
        <taxon>Pseudomonadota</taxon>
        <taxon>Betaproteobacteria</taxon>
        <taxon>Rhodocyclales</taxon>
        <taxon>Rhodocyclaceae</taxon>
        <taxon>Azospira</taxon>
    </lineage>
</organism>
<dbReference type="OrthoDB" id="7238323at2"/>
<gene>
    <name evidence="2" type="ordered locus">Dsui_2951</name>
</gene>
<dbReference type="RefSeq" id="WP_014237967.1">
    <property type="nucleotide sequence ID" value="NC_016616.1"/>
</dbReference>
<keyword evidence="1" id="KW-0812">Transmembrane</keyword>
<name>G8QGV4_AZOOP</name>
<evidence type="ECO:0000256" key="1">
    <source>
        <dbReference type="SAM" id="Phobius"/>
    </source>
</evidence>